<dbReference type="VEuPathDB" id="FungiDB:GMDG_00796"/>
<dbReference type="SMART" id="SM00343">
    <property type="entry name" value="ZnF_C2HC"/>
    <property type="match status" value="1"/>
</dbReference>
<dbReference type="HOGENOM" id="CLU_866346_0_0_1"/>
<feature type="domain" description="CCHC-type" evidence="3">
    <location>
        <begin position="69"/>
        <end position="84"/>
    </location>
</feature>
<reference evidence="5" key="1">
    <citation type="submission" date="2010-09" db="EMBL/GenBank/DDBJ databases">
        <title>The genome sequence of Geomyces destructans 20631-21.</title>
        <authorList>
            <consortium name="The Broad Institute Genome Sequencing Platform"/>
            <person name="Cuomo C.A."/>
            <person name="Blehert D.S."/>
            <person name="Lorch J.M."/>
            <person name="Young S.K."/>
            <person name="Zeng Q."/>
            <person name="Gargeya S."/>
            <person name="Fitzgerald M."/>
            <person name="Haas B."/>
            <person name="Abouelleil A."/>
            <person name="Alvarado L."/>
            <person name="Arachchi H.M."/>
            <person name="Berlin A."/>
            <person name="Brown A."/>
            <person name="Chapman S.B."/>
            <person name="Chen Z."/>
            <person name="Dunbar C."/>
            <person name="Freedman E."/>
            <person name="Gearin G."/>
            <person name="Gellesch M."/>
            <person name="Goldberg J."/>
            <person name="Griggs A."/>
            <person name="Gujja S."/>
            <person name="Heiman D."/>
            <person name="Howarth C."/>
            <person name="Larson L."/>
            <person name="Lui A."/>
            <person name="MacDonald P.J.P."/>
            <person name="Montmayeur A."/>
            <person name="Murphy C."/>
            <person name="Neiman D."/>
            <person name="Pearson M."/>
            <person name="Priest M."/>
            <person name="Roberts A."/>
            <person name="Saif S."/>
            <person name="Shea T."/>
            <person name="Shenoy N."/>
            <person name="Sisk P."/>
            <person name="Stolte C."/>
            <person name="Sykes S."/>
            <person name="Wortman J."/>
            <person name="Nusbaum C."/>
            <person name="Birren B."/>
        </authorList>
    </citation>
    <scope>NUCLEOTIDE SEQUENCE [LARGE SCALE GENOMIC DNA]</scope>
    <source>
        <strain evidence="5">ATCC MYA-4855 / 20631-21</strain>
    </source>
</reference>
<sequence>MIEMAQKIDNRFYERQLERKGGTSSNHWTQKKSQKKNYWPQPMELDATFKTGGRPRNPNKERQLKERLCFNCNKPGHMARDCKQPKKENGKRKFGKQLNATWQGQLNATFMNKPDWGIRGDSTSEDNSDDEVDLDEFDASLENENGLMNKGLTESQKSRLQKYKEEASPKLFKEQLRGFVETMKESMLRNPEGAQHTELEATSWLKYRLAEYEALDVQEDFEKRWKLHEHQASMNYETADEDVDDLRKTMAETTFANEEEGKGLEQRNVAEIDHPWHQYMEWSKCYDGLCYTHYHDKEKNQHYPQNKIPVYYSWSEMREIV</sequence>
<evidence type="ECO:0000313" key="4">
    <source>
        <dbReference type="EMBL" id="ELR10383.1"/>
    </source>
</evidence>
<dbReference type="GO" id="GO:0003676">
    <property type="term" value="F:nucleic acid binding"/>
    <property type="evidence" value="ECO:0007669"/>
    <property type="project" value="InterPro"/>
</dbReference>
<keyword evidence="5" id="KW-1185">Reference proteome</keyword>
<accession>L8GCH7</accession>
<evidence type="ECO:0000256" key="1">
    <source>
        <dbReference type="PROSITE-ProRule" id="PRU00047"/>
    </source>
</evidence>
<evidence type="ECO:0000259" key="3">
    <source>
        <dbReference type="PROSITE" id="PS50158"/>
    </source>
</evidence>
<dbReference type="EMBL" id="GL573177">
    <property type="protein sequence ID" value="ELR10383.1"/>
    <property type="molecule type" value="Genomic_DNA"/>
</dbReference>
<keyword evidence="1" id="KW-0862">Zinc</keyword>
<dbReference type="Proteomes" id="UP000011064">
    <property type="component" value="Unassembled WGS sequence"/>
</dbReference>
<keyword evidence="1" id="KW-0479">Metal-binding</keyword>
<dbReference type="OrthoDB" id="3439190at2759"/>
<keyword evidence="1" id="KW-0863">Zinc-finger</keyword>
<evidence type="ECO:0000313" key="5">
    <source>
        <dbReference type="Proteomes" id="UP000011064"/>
    </source>
</evidence>
<organism evidence="4 5">
    <name type="scientific">Pseudogymnoascus destructans (strain ATCC MYA-4855 / 20631-21)</name>
    <name type="common">Bat white-nose syndrome fungus</name>
    <name type="synonym">Geomyces destructans</name>
    <dbReference type="NCBI Taxonomy" id="658429"/>
    <lineage>
        <taxon>Eukaryota</taxon>
        <taxon>Fungi</taxon>
        <taxon>Dikarya</taxon>
        <taxon>Ascomycota</taxon>
        <taxon>Pezizomycotina</taxon>
        <taxon>Leotiomycetes</taxon>
        <taxon>Thelebolales</taxon>
        <taxon>Thelebolaceae</taxon>
        <taxon>Pseudogymnoascus</taxon>
    </lineage>
</organism>
<dbReference type="Gene3D" id="4.10.60.10">
    <property type="entry name" value="Zinc finger, CCHC-type"/>
    <property type="match status" value="1"/>
</dbReference>
<dbReference type="Pfam" id="PF00098">
    <property type="entry name" value="zf-CCHC"/>
    <property type="match status" value="1"/>
</dbReference>
<gene>
    <name evidence="4" type="ORF">GMDG_00796</name>
</gene>
<dbReference type="SUPFAM" id="SSF57756">
    <property type="entry name" value="Retrovirus zinc finger-like domains"/>
    <property type="match status" value="1"/>
</dbReference>
<evidence type="ECO:0000256" key="2">
    <source>
        <dbReference type="SAM" id="MobiDB-lite"/>
    </source>
</evidence>
<feature type="region of interest" description="Disordered" evidence="2">
    <location>
        <begin position="16"/>
        <end position="37"/>
    </location>
</feature>
<dbReference type="InterPro" id="IPR001878">
    <property type="entry name" value="Znf_CCHC"/>
</dbReference>
<protein>
    <recommendedName>
        <fullName evidence="3">CCHC-type domain-containing protein</fullName>
    </recommendedName>
</protein>
<name>L8GCH7_PSED2</name>
<proteinExistence type="predicted"/>
<dbReference type="GO" id="GO:0008270">
    <property type="term" value="F:zinc ion binding"/>
    <property type="evidence" value="ECO:0007669"/>
    <property type="project" value="UniProtKB-KW"/>
</dbReference>
<dbReference type="InParanoid" id="L8GCH7"/>
<dbReference type="PROSITE" id="PS50158">
    <property type="entry name" value="ZF_CCHC"/>
    <property type="match status" value="1"/>
</dbReference>
<dbReference type="AlphaFoldDB" id="L8GCH7"/>
<dbReference type="STRING" id="658429.L8GCH7"/>
<dbReference type="InterPro" id="IPR036875">
    <property type="entry name" value="Znf_CCHC_sf"/>
</dbReference>